<reference evidence="1 2" key="1">
    <citation type="journal article" date="2014" name="PLoS Genet.">
        <title>Phylogenetically driven sequencing of extremely halophilic archaea reveals strategies for static and dynamic osmo-response.</title>
        <authorList>
            <person name="Becker E.A."/>
            <person name="Seitzer P.M."/>
            <person name="Tritt A."/>
            <person name="Larsen D."/>
            <person name="Krusor M."/>
            <person name="Yao A.I."/>
            <person name="Wu D."/>
            <person name="Madern D."/>
            <person name="Eisen J.A."/>
            <person name="Darling A.E."/>
            <person name="Facciotti M.T."/>
        </authorList>
    </citation>
    <scope>NUCLEOTIDE SEQUENCE [LARGE SCALE GENOMIC DNA]</scope>
    <source>
        <strain evidence="1 2">SP2</strain>
    </source>
</reference>
<gene>
    <name evidence="1" type="ORF">C490_07376</name>
</gene>
<protein>
    <submittedName>
        <fullName evidence="1">Flavin reductase</fullName>
    </submittedName>
</protein>
<name>L9YA46_NATGS</name>
<feature type="non-terminal residue" evidence="1">
    <location>
        <position position="43"/>
    </location>
</feature>
<dbReference type="Gene3D" id="2.30.110.10">
    <property type="entry name" value="Electron Transport, Fmn-binding Protein, Chain A"/>
    <property type="match status" value="1"/>
</dbReference>
<accession>L9YA46</accession>
<sequence>MQAPTESLEPDERGRIIKSAVTPRPIAWISTTSTDGVDNFAPF</sequence>
<evidence type="ECO:0000313" key="2">
    <source>
        <dbReference type="Proteomes" id="UP000011613"/>
    </source>
</evidence>
<proteinExistence type="predicted"/>
<organism evidence="1 2">
    <name type="scientific">Natronobacterium gregoryi (strain ATCC 43098 / DSM 3393 / CCM 3738 / CIP 104747 / IAM 13177 / JCM 8860 / NBRC 102187 / NCIMB 2189 / SP2)</name>
    <dbReference type="NCBI Taxonomy" id="797304"/>
    <lineage>
        <taxon>Archaea</taxon>
        <taxon>Methanobacteriati</taxon>
        <taxon>Methanobacteriota</taxon>
        <taxon>Stenosarchaea group</taxon>
        <taxon>Halobacteria</taxon>
        <taxon>Halobacteriales</taxon>
        <taxon>Natrialbaceae</taxon>
        <taxon>Natronobacterium</taxon>
    </lineage>
</organism>
<evidence type="ECO:0000313" key="1">
    <source>
        <dbReference type="EMBL" id="ELY69803.1"/>
    </source>
</evidence>
<dbReference type="EMBL" id="AOIC01000059">
    <property type="protein sequence ID" value="ELY69803.1"/>
    <property type="molecule type" value="Genomic_DNA"/>
</dbReference>
<dbReference type="InterPro" id="IPR012349">
    <property type="entry name" value="Split_barrel_FMN-bd"/>
</dbReference>
<dbReference type="Proteomes" id="UP000011613">
    <property type="component" value="Unassembled WGS sequence"/>
</dbReference>
<dbReference type="AlphaFoldDB" id="L9YA46"/>
<comment type="caution">
    <text evidence="1">The sequence shown here is derived from an EMBL/GenBank/DDBJ whole genome shotgun (WGS) entry which is preliminary data.</text>
</comment>